<comment type="caution">
    <text evidence="5">The sequence shown here is derived from an EMBL/GenBank/DDBJ whole genome shotgun (WGS) entry which is preliminary data.</text>
</comment>
<dbReference type="CDD" id="cd04276">
    <property type="entry name" value="ZnMc_MMP_like_2"/>
    <property type="match status" value="1"/>
</dbReference>
<feature type="signal peptide" evidence="2">
    <location>
        <begin position="1"/>
        <end position="25"/>
    </location>
</feature>
<feature type="region of interest" description="Disordered" evidence="1">
    <location>
        <begin position="25"/>
        <end position="155"/>
    </location>
</feature>
<feature type="domain" description="DUF5117" evidence="4">
    <location>
        <begin position="215"/>
        <end position="406"/>
    </location>
</feature>
<sequence length="972" mass="107596">MNALSSYLVGMLATVATVVALGQNAAPTPAPAPSPAPAPAAPPKPSEPAPAPAPEVRKAETANKPKVAAPATAPEKKAEENKPATAKPAPAPAPAAEVAKPQQPAPAPAPAPGLPAPPQPPGARKPEADNQAKTKDIAAQPKPVPANPEPPKKKTIEEVTKNCEDDKGLFRVYRDKDNGTVFLYIKKKQLDQEFIYFSHTVDGVVGAGRNRGQFGDETVFTMHRNYEKVEFVGRNTAYYFDPEHPLARAARANVSDAVLALEPIVAENDEGILINAGNLFLRETLRQVKPSSGNDGKSLLGKLSETKTKFTRTKSFSRNTLFVVEYVYENPSPPRRDDEKSAQDVTDPRYVSVKVQHTLIAMPENDYQPRFDDPRVGYFMTQLTDQTSTEATPWRDFIHRWHLVKKDPNAPVSEPMEPITWWIENTTPHEFRPIIMEAGLKWNQSFEKIGFKNAVVIKEQPDNAEWDADDIDYNVLRWTSSPKPPFGGYGPSFVNPRTGQILGSDIMLEFAFVKNRIFARRLWSEVGIVGTDAAQGGGEDEHACMAGNLTQQGLMFGTNMMRLRKADQVDFDAMIKESLTQLILHELGHTLGLNHNFRASQMLSPADLQKRELTQKTALSGSVMDYMPMNLGPDKAHQGQYYITDPGPYDHWAIEYGYSVAAPDAEGEKQRLAAIAGRSHEPQLAFANDADDMRGAGKAIDPRAMIYDMSSDQITYGTQRCELVRQATGKLLEEYPKDGTSWQELTNAYVSLTSDAGNALAAISRYVGGVYVERPFVGQVKQGAPQPLRPVEAEKQRAAMQTLAKYAFAPDAWTAPEVLISHMQQQRRGFDFRSEGEDPKLHERALKIQRGLLDHLMHVNTQNRILDSSLYGNKYPLHEVMWDLTKAIIHGEGERGEISTQRQNLQIDYVDRLLGIVQGRGHLPAVQSVALAQLRQIQTYFTALQVKAPAANIAHIEFVKYKIARGLDEQGR</sequence>
<dbReference type="AlphaFoldDB" id="A0A366HPG9"/>
<evidence type="ECO:0000313" key="5">
    <source>
        <dbReference type="EMBL" id="RBP45261.1"/>
    </source>
</evidence>
<dbReference type="Pfam" id="PF16313">
    <property type="entry name" value="DUF4953"/>
    <property type="match status" value="1"/>
</dbReference>
<evidence type="ECO:0000313" key="6">
    <source>
        <dbReference type="Proteomes" id="UP000253426"/>
    </source>
</evidence>
<keyword evidence="2" id="KW-0732">Signal</keyword>
<accession>A0A366HPG9</accession>
<dbReference type="GO" id="GO:0008237">
    <property type="term" value="F:metallopeptidase activity"/>
    <property type="evidence" value="ECO:0007669"/>
    <property type="project" value="InterPro"/>
</dbReference>
<dbReference type="InterPro" id="IPR024079">
    <property type="entry name" value="MetalloPept_cat_dom_sf"/>
</dbReference>
<dbReference type="PANTHER" id="PTHR38478:SF1">
    <property type="entry name" value="ZINC DEPENDENT METALLOPROTEASE DOMAIN LIPOPROTEIN"/>
    <property type="match status" value="1"/>
</dbReference>
<evidence type="ECO:0000256" key="1">
    <source>
        <dbReference type="SAM" id="MobiDB-lite"/>
    </source>
</evidence>
<dbReference type="PRINTS" id="PR01217">
    <property type="entry name" value="PRICHEXTENSN"/>
</dbReference>
<dbReference type="InterPro" id="IPR033413">
    <property type="entry name" value="DUF5117"/>
</dbReference>
<dbReference type="InterPro" id="IPR032534">
    <property type="entry name" value="EcxA_zinc-bd"/>
</dbReference>
<feature type="compositionally biased region" description="Low complexity" evidence="1">
    <location>
        <begin position="64"/>
        <end position="73"/>
    </location>
</feature>
<dbReference type="InterPro" id="IPR034032">
    <property type="entry name" value="Zn_MMP-like_bac"/>
</dbReference>
<proteinExistence type="predicted"/>
<dbReference type="Pfam" id="PF17148">
    <property type="entry name" value="DUF5117"/>
    <property type="match status" value="1"/>
</dbReference>
<feature type="compositionally biased region" description="Pro residues" evidence="1">
    <location>
        <begin position="103"/>
        <end position="123"/>
    </location>
</feature>
<feature type="compositionally biased region" description="Basic and acidic residues" evidence="1">
    <location>
        <begin position="124"/>
        <end position="136"/>
    </location>
</feature>
<reference evidence="5 6" key="1">
    <citation type="submission" date="2018-06" db="EMBL/GenBank/DDBJ databases">
        <title>Genomic Encyclopedia of Type Strains, Phase IV (KMG-IV): sequencing the most valuable type-strain genomes for metagenomic binning, comparative biology and taxonomic classification.</title>
        <authorList>
            <person name="Goeker M."/>
        </authorList>
    </citation>
    <scope>NUCLEOTIDE SEQUENCE [LARGE SCALE GENOMIC DNA]</scope>
    <source>
        <strain evidence="5 6">DSM 25532</strain>
    </source>
</reference>
<dbReference type="PANTHER" id="PTHR38478">
    <property type="entry name" value="PEPTIDASE M1A AND M12B"/>
    <property type="match status" value="1"/>
</dbReference>
<evidence type="ECO:0000259" key="3">
    <source>
        <dbReference type="Pfam" id="PF16313"/>
    </source>
</evidence>
<dbReference type="SUPFAM" id="SSF55486">
    <property type="entry name" value="Metalloproteases ('zincins'), catalytic domain"/>
    <property type="match status" value="1"/>
</dbReference>
<name>A0A366HPG9_9BACT</name>
<keyword evidence="6" id="KW-1185">Reference proteome</keyword>
<feature type="compositionally biased region" description="Low complexity" evidence="1">
    <location>
        <begin position="83"/>
        <end position="102"/>
    </location>
</feature>
<feature type="chain" id="PRO_5016647159" evidence="2">
    <location>
        <begin position="26"/>
        <end position="972"/>
    </location>
</feature>
<dbReference type="EMBL" id="QNRR01000003">
    <property type="protein sequence ID" value="RBP45261.1"/>
    <property type="molecule type" value="Genomic_DNA"/>
</dbReference>
<gene>
    <name evidence="5" type="ORF">DES53_103259</name>
</gene>
<evidence type="ECO:0000256" key="2">
    <source>
        <dbReference type="SAM" id="SignalP"/>
    </source>
</evidence>
<protein>
    <submittedName>
        <fullName evidence="5">Uncharacterized protein DUF5117</fullName>
    </submittedName>
</protein>
<feature type="compositionally biased region" description="Pro residues" evidence="1">
    <location>
        <begin position="28"/>
        <end position="53"/>
    </location>
</feature>
<dbReference type="RefSeq" id="WP_170157030.1">
    <property type="nucleotide sequence ID" value="NZ_QNRR01000003.1"/>
</dbReference>
<feature type="domain" description="EcxA zinc-binding" evidence="3">
    <location>
        <begin position="571"/>
        <end position="890"/>
    </location>
</feature>
<dbReference type="Gene3D" id="3.40.390.10">
    <property type="entry name" value="Collagenase (Catalytic Domain)"/>
    <property type="match status" value="1"/>
</dbReference>
<evidence type="ECO:0000259" key="4">
    <source>
        <dbReference type="Pfam" id="PF17148"/>
    </source>
</evidence>
<organism evidence="5 6">
    <name type="scientific">Roseimicrobium gellanilyticum</name>
    <dbReference type="NCBI Taxonomy" id="748857"/>
    <lineage>
        <taxon>Bacteria</taxon>
        <taxon>Pseudomonadati</taxon>
        <taxon>Verrucomicrobiota</taxon>
        <taxon>Verrucomicrobiia</taxon>
        <taxon>Verrucomicrobiales</taxon>
        <taxon>Verrucomicrobiaceae</taxon>
        <taxon>Roseimicrobium</taxon>
    </lineage>
</organism>
<dbReference type="Proteomes" id="UP000253426">
    <property type="component" value="Unassembled WGS sequence"/>
</dbReference>